<proteinExistence type="inferred from homology"/>
<comment type="subcellular location">
    <subcellularLocation>
        <location evidence="1 7">Cell membrane</location>
        <topology evidence="1 7">Multi-pass membrane protein</topology>
    </subcellularLocation>
</comment>
<protein>
    <submittedName>
        <fullName evidence="9">Sugar ABC transporter permease</fullName>
    </submittedName>
</protein>
<dbReference type="Proteomes" id="UP000597444">
    <property type="component" value="Unassembled WGS sequence"/>
</dbReference>
<comment type="similarity">
    <text evidence="7">Belongs to the binding-protein-dependent transport system permease family.</text>
</comment>
<dbReference type="PANTHER" id="PTHR43744:SF12">
    <property type="entry name" value="ABC TRANSPORTER PERMEASE PROTEIN MG189-RELATED"/>
    <property type="match status" value="1"/>
</dbReference>
<keyword evidence="10" id="KW-1185">Reference proteome</keyword>
<evidence type="ECO:0000259" key="8">
    <source>
        <dbReference type="PROSITE" id="PS50928"/>
    </source>
</evidence>
<keyword evidence="3" id="KW-1003">Cell membrane</keyword>
<evidence type="ECO:0000256" key="4">
    <source>
        <dbReference type="ARBA" id="ARBA00022692"/>
    </source>
</evidence>
<evidence type="ECO:0000256" key="6">
    <source>
        <dbReference type="ARBA" id="ARBA00023136"/>
    </source>
</evidence>
<dbReference type="CDD" id="cd06261">
    <property type="entry name" value="TM_PBP2"/>
    <property type="match status" value="1"/>
</dbReference>
<feature type="transmembrane region" description="Helical" evidence="7">
    <location>
        <begin position="261"/>
        <end position="282"/>
    </location>
</feature>
<feature type="transmembrane region" description="Helical" evidence="7">
    <location>
        <begin position="157"/>
        <end position="182"/>
    </location>
</feature>
<organism evidence="9 10">
    <name type="scientific">Reticulibacter mediterranei</name>
    <dbReference type="NCBI Taxonomy" id="2778369"/>
    <lineage>
        <taxon>Bacteria</taxon>
        <taxon>Bacillati</taxon>
        <taxon>Chloroflexota</taxon>
        <taxon>Ktedonobacteria</taxon>
        <taxon>Ktedonobacterales</taxon>
        <taxon>Reticulibacteraceae</taxon>
        <taxon>Reticulibacter</taxon>
    </lineage>
</organism>
<dbReference type="Gene3D" id="1.10.3720.10">
    <property type="entry name" value="MetI-like"/>
    <property type="match status" value="1"/>
</dbReference>
<dbReference type="Pfam" id="PF00528">
    <property type="entry name" value="BPD_transp_1"/>
    <property type="match status" value="1"/>
</dbReference>
<keyword evidence="5 7" id="KW-1133">Transmembrane helix</keyword>
<dbReference type="SUPFAM" id="SSF161098">
    <property type="entry name" value="MetI-like"/>
    <property type="match status" value="1"/>
</dbReference>
<feature type="transmembrane region" description="Helical" evidence="7">
    <location>
        <begin position="97"/>
        <end position="116"/>
    </location>
</feature>
<name>A0A8J3IEQ6_9CHLR</name>
<evidence type="ECO:0000313" key="10">
    <source>
        <dbReference type="Proteomes" id="UP000597444"/>
    </source>
</evidence>
<dbReference type="InterPro" id="IPR035906">
    <property type="entry name" value="MetI-like_sf"/>
</dbReference>
<evidence type="ECO:0000313" key="9">
    <source>
        <dbReference type="EMBL" id="GHO92208.1"/>
    </source>
</evidence>
<feature type="transmembrane region" description="Helical" evidence="7">
    <location>
        <begin position="128"/>
        <end position="151"/>
    </location>
</feature>
<keyword evidence="2 7" id="KW-0813">Transport</keyword>
<comment type="caution">
    <text evidence="9">The sequence shown here is derived from an EMBL/GenBank/DDBJ whole genome shotgun (WGS) entry which is preliminary data.</text>
</comment>
<keyword evidence="4 7" id="KW-0812">Transmembrane</keyword>
<sequence>MAQVQAPTQANIRRVEIPDRGQPRRSFRWFNIFIYIMLALFTISSLGPFIFSFLSSFKTFAHILDFPPTLFPQPWTWANYQALLKESDFLRWLLNSFIYGAGAAVLNVLFSAMAGYALSRLHFRGREVIFVATLAVMMIPVPVTVIPRFLVMNDLHLINTFFALFLPVMAQPFSVFLMVQFMKGLPKELEEAAMIDGASRWTIFSQVILPLVKPALTAVAILSFQAAWNDFLWPLLVLDTSNMYTLPLGMFYFQNAHYTEYNLLITGSMFNTIPMLVLFFIFQRYFIEGATSSAVKG</sequence>
<feature type="transmembrane region" description="Helical" evidence="7">
    <location>
        <begin position="32"/>
        <end position="54"/>
    </location>
</feature>
<evidence type="ECO:0000256" key="3">
    <source>
        <dbReference type="ARBA" id="ARBA00022475"/>
    </source>
</evidence>
<evidence type="ECO:0000256" key="7">
    <source>
        <dbReference type="RuleBase" id="RU363032"/>
    </source>
</evidence>
<reference evidence="9" key="1">
    <citation type="submission" date="2020-10" db="EMBL/GenBank/DDBJ databases">
        <title>Taxonomic study of unclassified bacteria belonging to the class Ktedonobacteria.</title>
        <authorList>
            <person name="Yabe S."/>
            <person name="Wang C.M."/>
            <person name="Zheng Y."/>
            <person name="Sakai Y."/>
            <person name="Cavaletti L."/>
            <person name="Monciardini P."/>
            <person name="Donadio S."/>
        </authorList>
    </citation>
    <scope>NUCLEOTIDE SEQUENCE</scope>
    <source>
        <strain evidence="9">ID150040</strain>
    </source>
</reference>
<feature type="domain" description="ABC transmembrane type-1" evidence="8">
    <location>
        <begin position="93"/>
        <end position="282"/>
    </location>
</feature>
<dbReference type="GO" id="GO:0005886">
    <property type="term" value="C:plasma membrane"/>
    <property type="evidence" value="ECO:0007669"/>
    <property type="project" value="UniProtKB-SubCell"/>
</dbReference>
<dbReference type="GO" id="GO:0055085">
    <property type="term" value="P:transmembrane transport"/>
    <property type="evidence" value="ECO:0007669"/>
    <property type="project" value="InterPro"/>
</dbReference>
<dbReference type="PANTHER" id="PTHR43744">
    <property type="entry name" value="ABC TRANSPORTER PERMEASE PROTEIN MG189-RELATED-RELATED"/>
    <property type="match status" value="1"/>
</dbReference>
<evidence type="ECO:0000256" key="5">
    <source>
        <dbReference type="ARBA" id="ARBA00022989"/>
    </source>
</evidence>
<dbReference type="InterPro" id="IPR000515">
    <property type="entry name" value="MetI-like"/>
</dbReference>
<accession>A0A8J3IEQ6</accession>
<dbReference type="RefSeq" id="WP_220203057.1">
    <property type="nucleotide sequence ID" value="NZ_BNJK01000001.1"/>
</dbReference>
<dbReference type="EMBL" id="BNJK01000001">
    <property type="protein sequence ID" value="GHO92208.1"/>
    <property type="molecule type" value="Genomic_DNA"/>
</dbReference>
<dbReference type="PROSITE" id="PS50928">
    <property type="entry name" value="ABC_TM1"/>
    <property type="match status" value="1"/>
</dbReference>
<evidence type="ECO:0000256" key="1">
    <source>
        <dbReference type="ARBA" id="ARBA00004651"/>
    </source>
</evidence>
<gene>
    <name evidence="9" type="ORF">KSF_022560</name>
</gene>
<feature type="transmembrane region" description="Helical" evidence="7">
    <location>
        <begin position="203"/>
        <end position="228"/>
    </location>
</feature>
<keyword evidence="6 7" id="KW-0472">Membrane</keyword>
<evidence type="ECO:0000256" key="2">
    <source>
        <dbReference type="ARBA" id="ARBA00022448"/>
    </source>
</evidence>
<dbReference type="AlphaFoldDB" id="A0A8J3IEQ6"/>